<evidence type="ECO:0000313" key="2">
    <source>
        <dbReference type="Proteomes" id="UP000828390"/>
    </source>
</evidence>
<proteinExistence type="predicted"/>
<protein>
    <submittedName>
        <fullName evidence="1">Uncharacterized protein</fullName>
    </submittedName>
</protein>
<reference evidence="1" key="1">
    <citation type="journal article" date="2019" name="bioRxiv">
        <title>The Genome of the Zebra Mussel, Dreissena polymorpha: A Resource for Invasive Species Research.</title>
        <authorList>
            <person name="McCartney M.A."/>
            <person name="Auch B."/>
            <person name="Kono T."/>
            <person name="Mallez S."/>
            <person name="Zhang Y."/>
            <person name="Obille A."/>
            <person name="Becker A."/>
            <person name="Abrahante J.E."/>
            <person name="Garbe J."/>
            <person name="Badalamenti J.P."/>
            <person name="Herman A."/>
            <person name="Mangelson H."/>
            <person name="Liachko I."/>
            <person name="Sullivan S."/>
            <person name="Sone E.D."/>
            <person name="Koren S."/>
            <person name="Silverstein K.A.T."/>
            <person name="Beckman K.B."/>
            <person name="Gohl D.M."/>
        </authorList>
    </citation>
    <scope>NUCLEOTIDE SEQUENCE</scope>
    <source>
        <strain evidence="1">Duluth1</strain>
        <tissue evidence="1">Whole animal</tissue>
    </source>
</reference>
<name>A0A9D4R1L8_DREPO</name>
<dbReference type="Proteomes" id="UP000828390">
    <property type="component" value="Unassembled WGS sequence"/>
</dbReference>
<organism evidence="1 2">
    <name type="scientific">Dreissena polymorpha</name>
    <name type="common">Zebra mussel</name>
    <name type="synonym">Mytilus polymorpha</name>
    <dbReference type="NCBI Taxonomy" id="45954"/>
    <lineage>
        <taxon>Eukaryota</taxon>
        <taxon>Metazoa</taxon>
        <taxon>Spiralia</taxon>
        <taxon>Lophotrochozoa</taxon>
        <taxon>Mollusca</taxon>
        <taxon>Bivalvia</taxon>
        <taxon>Autobranchia</taxon>
        <taxon>Heteroconchia</taxon>
        <taxon>Euheterodonta</taxon>
        <taxon>Imparidentia</taxon>
        <taxon>Neoheterodontei</taxon>
        <taxon>Myida</taxon>
        <taxon>Dreissenoidea</taxon>
        <taxon>Dreissenidae</taxon>
        <taxon>Dreissena</taxon>
    </lineage>
</organism>
<comment type="caution">
    <text evidence="1">The sequence shown here is derived from an EMBL/GenBank/DDBJ whole genome shotgun (WGS) entry which is preliminary data.</text>
</comment>
<sequence length="54" mass="5634">MCPEGIGTVTDCLGVSYWCPDGLGTVAHCLVVSCRCPAELIDCLAPLTPRLLVA</sequence>
<reference evidence="1" key="2">
    <citation type="submission" date="2020-11" db="EMBL/GenBank/DDBJ databases">
        <authorList>
            <person name="McCartney M.A."/>
            <person name="Auch B."/>
            <person name="Kono T."/>
            <person name="Mallez S."/>
            <person name="Becker A."/>
            <person name="Gohl D.M."/>
            <person name="Silverstein K.A.T."/>
            <person name="Koren S."/>
            <person name="Bechman K.B."/>
            <person name="Herman A."/>
            <person name="Abrahante J.E."/>
            <person name="Garbe J."/>
        </authorList>
    </citation>
    <scope>NUCLEOTIDE SEQUENCE</scope>
    <source>
        <strain evidence="1">Duluth1</strain>
        <tissue evidence="1">Whole animal</tissue>
    </source>
</reference>
<dbReference type="AlphaFoldDB" id="A0A9D4R1L8"/>
<evidence type="ECO:0000313" key="1">
    <source>
        <dbReference type="EMBL" id="KAH3851594.1"/>
    </source>
</evidence>
<dbReference type="EMBL" id="JAIWYP010000003">
    <property type="protein sequence ID" value="KAH3851594.1"/>
    <property type="molecule type" value="Genomic_DNA"/>
</dbReference>
<gene>
    <name evidence="1" type="ORF">DPMN_094076</name>
</gene>
<accession>A0A9D4R1L8</accession>
<keyword evidence="2" id="KW-1185">Reference proteome</keyword>